<feature type="transmembrane region" description="Helical" evidence="16">
    <location>
        <begin position="1237"/>
        <end position="1256"/>
    </location>
</feature>
<feature type="domain" description="Guanylate cyclase" evidence="17">
    <location>
        <begin position="1448"/>
        <end position="1584"/>
    </location>
</feature>
<dbReference type="Pfam" id="PF00211">
    <property type="entry name" value="Guanylate_cyc"/>
    <property type="match status" value="2"/>
</dbReference>
<dbReference type="InterPro" id="IPR001757">
    <property type="entry name" value="P_typ_ATPase"/>
</dbReference>
<evidence type="ECO:0000313" key="19">
    <source>
        <dbReference type="Proteomes" id="UP001162131"/>
    </source>
</evidence>
<dbReference type="InterPro" id="IPR044492">
    <property type="entry name" value="P_typ_ATPase_HD_dom"/>
</dbReference>
<dbReference type="SFLD" id="SFLDG00002">
    <property type="entry name" value="C1.7:_P-type_atpase_like"/>
    <property type="match status" value="1"/>
</dbReference>
<comment type="caution">
    <text evidence="18">The sequence shown here is derived from an EMBL/GenBank/DDBJ whole genome shotgun (WGS) entry which is preliminary data.</text>
</comment>
<organism evidence="18 19">
    <name type="scientific">Blepharisma stoltei</name>
    <dbReference type="NCBI Taxonomy" id="1481888"/>
    <lineage>
        <taxon>Eukaryota</taxon>
        <taxon>Sar</taxon>
        <taxon>Alveolata</taxon>
        <taxon>Ciliophora</taxon>
        <taxon>Postciliodesmatophora</taxon>
        <taxon>Heterotrichea</taxon>
        <taxon>Heterotrichida</taxon>
        <taxon>Blepharismidae</taxon>
        <taxon>Blepharisma</taxon>
    </lineage>
</organism>
<dbReference type="InterPro" id="IPR001054">
    <property type="entry name" value="A/G_cyclase"/>
</dbReference>
<feature type="binding site" evidence="14">
    <location>
        <position position="671"/>
    </location>
    <ligand>
        <name>ATP</name>
        <dbReference type="ChEBI" id="CHEBI:30616"/>
    </ligand>
</feature>
<feature type="active site" description="4-aspartylphosphate intermediate" evidence="13">
    <location>
        <position position="372"/>
    </location>
</feature>
<dbReference type="InterPro" id="IPR032631">
    <property type="entry name" value="P-type_ATPase_N"/>
</dbReference>
<feature type="binding site" evidence="14">
    <location>
        <position position="892"/>
    </location>
    <ligand>
        <name>ATP</name>
        <dbReference type="ChEBI" id="CHEBI:30616"/>
    </ligand>
</feature>
<feature type="binding site" evidence="14">
    <location>
        <position position="557"/>
    </location>
    <ligand>
        <name>ATP</name>
        <dbReference type="ChEBI" id="CHEBI:30616"/>
    </ligand>
</feature>
<feature type="transmembrane region" description="Helical" evidence="16">
    <location>
        <begin position="313"/>
        <end position="336"/>
    </location>
</feature>
<evidence type="ECO:0000256" key="1">
    <source>
        <dbReference type="ARBA" id="ARBA00004141"/>
    </source>
</evidence>
<dbReference type="InterPro" id="IPR018303">
    <property type="entry name" value="ATPase_P-typ_P_site"/>
</dbReference>
<dbReference type="SUPFAM" id="SSF81653">
    <property type="entry name" value="Calcium ATPase, transduction domain A"/>
    <property type="match status" value="1"/>
</dbReference>
<dbReference type="GO" id="GO:0035556">
    <property type="term" value="P:intracellular signal transduction"/>
    <property type="evidence" value="ECO:0007669"/>
    <property type="project" value="InterPro"/>
</dbReference>
<dbReference type="SUPFAM" id="SSF81660">
    <property type="entry name" value="Metal cation-transporting ATPase, ATP-binding domain N"/>
    <property type="match status" value="1"/>
</dbReference>
<feature type="binding site" evidence="15">
    <location>
        <position position="372"/>
    </location>
    <ligand>
        <name>Mg(2+)</name>
        <dbReference type="ChEBI" id="CHEBI:18420"/>
    </ligand>
</feature>
<evidence type="ECO:0000256" key="12">
    <source>
        <dbReference type="ARBA" id="ARBA00034036"/>
    </source>
</evidence>
<feature type="binding site" evidence="14">
    <location>
        <position position="374"/>
    </location>
    <ligand>
        <name>ATP</name>
        <dbReference type="ChEBI" id="CHEBI:30616"/>
    </ligand>
</feature>
<keyword evidence="11 16" id="KW-0472">Membrane</keyword>
<feature type="binding site" evidence="14">
    <location>
        <position position="533"/>
    </location>
    <ligand>
        <name>ATP</name>
        <dbReference type="ChEBI" id="CHEBI:30616"/>
    </ligand>
</feature>
<dbReference type="Pfam" id="PF13246">
    <property type="entry name" value="Cation_ATPase"/>
    <property type="match status" value="1"/>
</dbReference>
<keyword evidence="6 14" id="KW-0547">Nucleotide-binding</keyword>
<feature type="binding site" evidence="14">
    <location>
        <position position="373"/>
    </location>
    <ligand>
        <name>ATP</name>
        <dbReference type="ChEBI" id="CHEBI:30616"/>
    </ligand>
</feature>
<feature type="transmembrane region" description="Helical" evidence="16">
    <location>
        <begin position="1373"/>
        <end position="1396"/>
    </location>
</feature>
<dbReference type="GO" id="GO:0005524">
    <property type="term" value="F:ATP binding"/>
    <property type="evidence" value="ECO:0007669"/>
    <property type="project" value="UniProtKB-KW"/>
</dbReference>
<feature type="transmembrane region" description="Helical" evidence="16">
    <location>
        <begin position="946"/>
        <end position="966"/>
    </location>
</feature>
<feature type="transmembrane region" description="Helical" evidence="16">
    <location>
        <begin position="1063"/>
        <end position="1084"/>
    </location>
</feature>
<dbReference type="GO" id="GO:0000287">
    <property type="term" value="F:magnesium ion binding"/>
    <property type="evidence" value="ECO:0007669"/>
    <property type="project" value="InterPro"/>
</dbReference>
<dbReference type="InterPro" id="IPR029787">
    <property type="entry name" value="Nucleotide_cyclase"/>
</dbReference>
<dbReference type="GO" id="GO:0016887">
    <property type="term" value="F:ATP hydrolysis activity"/>
    <property type="evidence" value="ECO:0007669"/>
    <property type="project" value="InterPro"/>
</dbReference>
<comment type="cofactor">
    <cofactor evidence="15">
        <name>Mg(2+)</name>
        <dbReference type="ChEBI" id="CHEBI:18420"/>
    </cofactor>
</comment>
<protein>
    <recommendedName>
        <fullName evidence="3">P-type phospholipid transporter</fullName>
        <ecNumber evidence="3">7.6.2.1</ecNumber>
    </recommendedName>
</protein>
<feature type="transmembrane region" description="Helical" evidence="16">
    <location>
        <begin position="76"/>
        <end position="95"/>
    </location>
</feature>
<feature type="binding site" evidence="14">
    <location>
        <position position="492"/>
    </location>
    <ligand>
        <name>ATP</name>
        <dbReference type="ChEBI" id="CHEBI:30616"/>
    </ligand>
</feature>
<evidence type="ECO:0000256" key="15">
    <source>
        <dbReference type="PIRSR" id="PIRSR606539-3"/>
    </source>
</evidence>
<dbReference type="SFLD" id="SFLDF00027">
    <property type="entry name" value="p-type_atpase"/>
    <property type="match status" value="1"/>
</dbReference>
<accession>A0AAU9KE45</accession>
<feature type="transmembrane region" description="Helical" evidence="16">
    <location>
        <begin position="978"/>
        <end position="998"/>
    </location>
</feature>
<evidence type="ECO:0000256" key="8">
    <source>
        <dbReference type="ARBA" id="ARBA00022842"/>
    </source>
</evidence>
<keyword evidence="19" id="KW-1185">Reference proteome</keyword>
<evidence type="ECO:0000313" key="18">
    <source>
        <dbReference type="EMBL" id="CAG9335532.1"/>
    </source>
</evidence>
<name>A0AAU9KE45_9CILI</name>
<keyword evidence="5 15" id="KW-0479">Metal-binding</keyword>
<dbReference type="EC" id="7.6.2.1" evidence="3"/>
<evidence type="ECO:0000256" key="2">
    <source>
        <dbReference type="ARBA" id="ARBA00008109"/>
    </source>
</evidence>
<dbReference type="PROSITE" id="PS50125">
    <property type="entry name" value="GUANYLATE_CYCLASE_2"/>
    <property type="match status" value="2"/>
</dbReference>
<feature type="transmembrane region" description="Helical" evidence="16">
    <location>
        <begin position="53"/>
        <end position="70"/>
    </location>
</feature>
<feature type="transmembrane region" description="Helical" evidence="16">
    <location>
        <begin position="1028"/>
        <end position="1051"/>
    </location>
</feature>
<dbReference type="PRINTS" id="PR00119">
    <property type="entry name" value="CATATPASE"/>
</dbReference>
<dbReference type="EMBL" id="CAJZBQ010000062">
    <property type="protein sequence ID" value="CAG9335532.1"/>
    <property type="molecule type" value="Genomic_DNA"/>
</dbReference>
<dbReference type="SMART" id="SM00044">
    <property type="entry name" value="CYCc"/>
    <property type="match status" value="2"/>
</dbReference>
<dbReference type="NCBIfam" id="TIGR01494">
    <property type="entry name" value="ATPase_P-type"/>
    <property type="match status" value="2"/>
</dbReference>
<feature type="transmembrane region" description="Helical" evidence="16">
    <location>
        <begin position="1294"/>
        <end position="1312"/>
    </location>
</feature>
<feature type="binding site" evidence="14">
    <location>
        <position position="372"/>
    </location>
    <ligand>
        <name>ATP</name>
        <dbReference type="ChEBI" id="CHEBI:30616"/>
    </ligand>
</feature>
<evidence type="ECO:0000256" key="6">
    <source>
        <dbReference type="ARBA" id="ARBA00022741"/>
    </source>
</evidence>
<dbReference type="SFLD" id="SFLDS00003">
    <property type="entry name" value="Haloacid_Dehalogenase"/>
    <property type="match status" value="1"/>
</dbReference>
<dbReference type="InterPro" id="IPR023298">
    <property type="entry name" value="ATPase_P-typ_TM_dom_sf"/>
</dbReference>
<feature type="transmembrane region" description="Helical" evidence="16">
    <location>
        <begin position="279"/>
        <end position="301"/>
    </location>
</feature>
<dbReference type="InterPro" id="IPR008250">
    <property type="entry name" value="ATPase_P-typ_transduc_dom_A_sf"/>
</dbReference>
<dbReference type="SUPFAM" id="SSF56784">
    <property type="entry name" value="HAD-like"/>
    <property type="match status" value="1"/>
</dbReference>
<dbReference type="PROSITE" id="PS00154">
    <property type="entry name" value="ATPASE_E1_E2"/>
    <property type="match status" value="1"/>
</dbReference>
<evidence type="ECO:0000259" key="17">
    <source>
        <dbReference type="PROSITE" id="PS50125"/>
    </source>
</evidence>
<dbReference type="PANTHER" id="PTHR24092">
    <property type="entry name" value="PROBABLE PHOSPHOLIPID-TRANSPORTING ATPASE"/>
    <property type="match status" value="1"/>
</dbReference>
<dbReference type="Gene3D" id="3.40.1110.10">
    <property type="entry name" value="Calcium-transporting ATPase, cytoplasmic domain N"/>
    <property type="match status" value="1"/>
</dbReference>
<dbReference type="GO" id="GO:0009190">
    <property type="term" value="P:cyclic nucleotide biosynthetic process"/>
    <property type="evidence" value="ECO:0007669"/>
    <property type="project" value="InterPro"/>
</dbReference>
<evidence type="ECO:0000256" key="7">
    <source>
        <dbReference type="ARBA" id="ARBA00022840"/>
    </source>
</evidence>
<dbReference type="Pfam" id="PF16212">
    <property type="entry name" value="PhoLip_ATPase_C"/>
    <property type="match status" value="1"/>
</dbReference>
<feature type="binding site" evidence="14">
    <location>
        <position position="590"/>
    </location>
    <ligand>
        <name>ATP</name>
        <dbReference type="ChEBI" id="CHEBI:30616"/>
    </ligand>
</feature>
<feature type="transmembrane region" description="Helical" evidence="16">
    <location>
        <begin position="1771"/>
        <end position="1789"/>
    </location>
</feature>
<dbReference type="Gene3D" id="3.40.50.1000">
    <property type="entry name" value="HAD superfamily/HAD-like"/>
    <property type="match status" value="1"/>
</dbReference>
<feature type="binding site" evidence="15">
    <location>
        <position position="374"/>
    </location>
    <ligand>
        <name>Mg(2+)</name>
        <dbReference type="ChEBI" id="CHEBI:18420"/>
    </ligand>
</feature>
<comment type="subcellular location">
    <subcellularLocation>
        <location evidence="1">Membrane</location>
        <topology evidence="1">Multi-pass membrane protein</topology>
    </subcellularLocation>
</comment>
<feature type="transmembrane region" description="Helical" evidence="16">
    <location>
        <begin position="1134"/>
        <end position="1155"/>
    </location>
</feature>
<evidence type="ECO:0000256" key="4">
    <source>
        <dbReference type="ARBA" id="ARBA00022692"/>
    </source>
</evidence>
<evidence type="ECO:0000256" key="9">
    <source>
        <dbReference type="ARBA" id="ARBA00022967"/>
    </source>
</evidence>
<evidence type="ECO:0000256" key="10">
    <source>
        <dbReference type="ARBA" id="ARBA00022989"/>
    </source>
</evidence>
<feature type="domain" description="Guanylate cyclase" evidence="17">
    <location>
        <begin position="1945"/>
        <end position="2075"/>
    </location>
</feature>
<dbReference type="GO" id="GO:0005886">
    <property type="term" value="C:plasma membrane"/>
    <property type="evidence" value="ECO:0007669"/>
    <property type="project" value="TreeGrafter"/>
</dbReference>
<dbReference type="InterPro" id="IPR032630">
    <property type="entry name" value="P_typ_ATPase_c"/>
</dbReference>
<dbReference type="InterPro" id="IPR023214">
    <property type="entry name" value="HAD_sf"/>
</dbReference>
<feature type="transmembrane region" description="Helical" evidence="16">
    <location>
        <begin position="1874"/>
        <end position="1893"/>
    </location>
</feature>
<keyword evidence="7 14" id="KW-0067">ATP-binding</keyword>
<dbReference type="Pfam" id="PF16209">
    <property type="entry name" value="PhoLip_ATPase_N"/>
    <property type="match status" value="1"/>
</dbReference>
<dbReference type="Gene3D" id="3.30.70.1230">
    <property type="entry name" value="Nucleotide cyclase"/>
    <property type="match status" value="2"/>
</dbReference>
<feature type="transmembrane region" description="Helical" evidence="16">
    <location>
        <begin position="1736"/>
        <end position="1759"/>
    </location>
</feature>
<feature type="binding site" evidence="14">
    <location>
        <position position="866"/>
    </location>
    <ligand>
        <name>ATP</name>
        <dbReference type="ChEBI" id="CHEBI:30616"/>
    </ligand>
</feature>
<feature type="transmembrane region" description="Helical" evidence="16">
    <location>
        <begin position="1268"/>
        <end position="1287"/>
    </location>
</feature>
<dbReference type="NCBIfam" id="TIGR01652">
    <property type="entry name" value="ATPase-Plipid"/>
    <property type="match status" value="1"/>
</dbReference>
<keyword evidence="8 15" id="KW-0460">Magnesium</keyword>
<feature type="binding site" evidence="14">
    <location>
        <position position="672"/>
    </location>
    <ligand>
        <name>ATP</name>
        <dbReference type="ChEBI" id="CHEBI:30616"/>
    </ligand>
</feature>
<feature type="binding site" evidence="15">
    <location>
        <position position="892"/>
    </location>
    <ligand>
        <name>Mg(2+)</name>
        <dbReference type="ChEBI" id="CHEBI:18420"/>
    </ligand>
</feature>
<evidence type="ECO:0000256" key="3">
    <source>
        <dbReference type="ARBA" id="ARBA00012189"/>
    </source>
</evidence>
<proteinExistence type="inferred from homology"/>
<dbReference type="SUPFAM" id="SSF55073">
    <property type="entry name" value="Nucleotide cyclase"/>
    <property type="match status" value="2"/>
</dbReference>
<keyword evidence="4 16" id="KW-0812">Transmembrane</keyword>
<dbReference type="InterPro" id="IPR036412">
    <property type="entry name" value="HAD-like_sf"/>
</dbReference>
<feature type="transmembrane region" description="Helical" evidence="16">
    <location>
        <begin position="1795"/>
        <end position="1816"/>
    </location>
</feature>
<dbReference type="SUPFAM" id="SSF81665">
    <property type="entry name" value="Calcium ATPase, transmembrane domain M"/>
    <property type="match status" value="1"/>
</dbReference>
<keyword evidence="10 16" id="KW-1133">Transmembrane helix</keyword>
<dbReference type="Proteomes" id="UP001162131">
    <property type="component" value="Unassembled WGS sequence"/>
</dbReference>
<reference evidence="18" key="1">
    <citation type="submission" date="2021-09" db="EMBL/GenBank/DDBJ databases">
        <authorList>
            <consortium name="AG Swart"/>
            <person name="Singh M."/>
            <person name="Singh A."/>
            <person name="Seah K."/>
            <person name="Emmerich C."/>
        </authorList>
    </citation>
    <scope>NUCLEOTIDE SEQUENCE</scope>
    <source>
        <strain evidence="18">ATCC30299</strain>
    </source>
</reference>
<feature type="transmembrane region" description="Helical" evidence="16">
    <location>
        <begin position="1828"/>
        <end position="1854"/>
    </location>
</feature>
<evidence type="ECO:0000256" key="13">
    <source>
        <dbReference type="PIRSR" id="PIRSR606539-1"/>
    </source>
</evidence>
<evidence type="ECO:0000256" key="11">
    <source>
        <dbReference type="ARBA" id="ARBA00023136"/>
    </source>
</evidence>
<dbReference type="GO" id="GO:0045332">
    <property type="term" value="P:phospholipid translocation"/>
    <property type="evidence" value="ECO:0007669"/>
    <property type="project" value="TreeGrafter"/>
</dbReference>
<dbReference type="GO" id="GO:0140326">
    <property type="term" value="F:ATPase-coupled intramembrane lipid transporter activity"/>
    <property type="evidence" value="ECO:0007669"/>
    <property type="project" value="UniProtKB-EC"/>
</dbReference>
<evidence type="ECO:0000256" key="5">
    <source>
        <dbReference type="ARBA" id="ARBA00022723"/>
    </source>
</evidence>
<evidence type="ECO:0000256" key="16">
    <source>
        <dbReference type="SAM" id="Phobius"/>
    </source>
</evidence>
<feature type="binding site" evidence="15">
    <location>
        <position position="888"/>
    </location>
    <ligand>
        <name>Mg(2+)</name>
        <dbReference type="ChEBI" id="CHEBI:18420"/>
    </ligand>
</feature>
<comment type="catalytic activity">
    <reaction evidence="12">
        <text>ATP + H2O + phospholipidSide 1 = ADP + phosphate + phospholipidSide 2.</text>
        <dbReference type="EC" id="7.6.2.1"/>
    </reaction>
</comment>
<gene>
    <name evidence="18" type="ORF">BSTOLATCC_MIC63999</name>
</gene>
<dbReference type="CDD" id="cd07302">
    <property type="entry name" value="CHD"/>
    <property type="match status" value="2"/>
</dbReference>
<dbReference type="InterPro" id="IPR023299">
    <property type="entry name" value="ATPase_P-typ_cyto_dom_N"/>
</dbReference>
<sequence>MAKISNENWREIELSGSSPIISSLFMGNEVSSGRYTLASFLPKNLFEQFQRTSNIWFLLVSVFQLIPIQLNPTNSWTTIAPLGILIFFTLLKDAYNDYFRHKDDIKVNSSDYDYWNGSEIQSIKCKDILVGHILLLKSQQQAPADILLIATESKDGACYVRASGVVGETNLKKKIAVSDVQKLFQTMEREFIIKKISGLIRIEQPNSDFCSFHGILSLKGHPKSIDLSLDNLIFRGSTVLGSKWAIGIVLYAGEETKTQLNIRSPPKKTSRIEKKVNEYVIYILMFLLIMVSWSVLAHFVLSTTDDTDTPFESYISFTLLYNNITPISLFVTMDIIRIIQLYFIQRDSNKEIIFKTGDINEDLGQVEYILADKTGTLTENKLCLQTCIIENTKYCREDPYSCDLSINLNDEEKGLYVSTQDNHDSTNYVSEKNNSDFLQTGSSFNFQKLYENLTLSGEGTKLYEFVKCMALCNNTVPGQDANSEFVGTSMDENALVEAADELGINLISRNNDSCVLKMHGTKECFQILASSPFSSENRKSRILVKKQDHDIATLYVKGSVSEMLPLFNISPQLKYDIEEQSLALQLLGQRTILLGFRILKKDDYNEFLAKLDSCKNFPINREGRIESVYQELESNLVFLGTAGIEDIVTQETQNAIDNLKRAGIKIWVLSGDSEAATVTTAYKAHIINRETTLFKIHDLINQFLCTKALQNGVLTHIYKDNSVAVSRKASAARWGSVARSRKQQSVYRKPANEIRNFSLLEANDAPRHTIWENHENEDADNVVAMNGVEKMLAVHPIFQDISKQEKKISDAFLNRPFIPFSVDFSISIDSASLSTAMNDEESRKLLVCLLLASQSACFYGLTPRDKALVVKLLKENVKFKPLTLAVGDGNNDIPMIQEADIGVGVLSKEESQAPNYSEIVIKNFSQLEDLLLFHGYWNYNKMSRGVLLFFYKNFVLTMITFVYIWYTDYSDTSIFNDTLLVGYNIFFTTLPIIVMSVFDDPLPNFQIREYPQIYSEGIKCVHFNAWRFIECIAFAICQGLFISLFGMYAFGGIQNNAGFVEDYSLIGTSLYIATVFAVLIQIWIQTYAIGFIYVATHFVSIVLLICAIIIVTAIDFSDNDLYGVGEQIGNSSVSLMLIFLLPLVCVTTSLMYFAYKTIFHPNLLVKIKRMSFGRPLFYKFLRLEEYSTCLVKAYKPTSNTKSNVEKEAFEMNKFTLRFLTPYIEKLYSEGYIHENLTYYKIIVSLLWVLLIIWTFLESFLLSVTLSYILMRIILCIAFTIILIIVFTDYFKNNYLEFTLIIIFIGILVKFGTEMAYAKAGPLATGCVPSLTYILFNVDWYLITFLNAQNLILHVISISYTYAEQNMSATEAALIILSFITINASITFTSAIVGYVLDRTKRLEYKYTRIKEMGIEKTQEILSFLLPAFVKKRVKEGARYIAEDQGTVTILFCDICDFDTICSEYTPIELTTFLDELFQKFDQFCTAIGVTKIETVGKTYMACAGLKDSELEMEDYIKKVSHARRTIELAFAMISHVQTVGLKNGSLLKVKIGINSGEVTAGVVGYHKPQFSLVGDTVNTASRMCSTLEEYNKIQISKETYDLIGDYKGLAFINNRVEAKGKGILDTFIVSEGLQQNSDEIETIQLSPDTKTPGNNSLFRKISLQFHEHDSNNSSPQSPKRKGRSTQRLTQLNIEPEFLHQNEAEILEKINIFDFQCKESAFQRKFRRDKLLNNKAMMHYSLLIALINSSILLFFCILEYFLLSDYSQKENILCRSVIVATLLVLFLGYKKIYIRRIYPIVLMAILFTMVLNTLFYITNDTKRPVDLIALEIMYIILILNFTGALNIALIIWSSLGIFIPWVTIAFFNSDPSLNIANALLVLGFSIINTSAAYGREKNLRTYFNMQKLAEKEIEKTDKLLTQMMPPHVVENMKQGKAITDRLFRVTLLFADIVGFTAWSSNKTPKDVVGMLSELFTRFDKMCVNHNVYKVHTIGDCYVVMGYNGNESRDPAQECLNMINMAKAMIEIIEEVNRENNSQLKMRIGLHTGEVIAGIIGTTIVRYDIYGPDVLIANKMESGGLAGYINVSDITREILEERYPSMFSYEFNKEIEAKSIKRKHKSYFIEFK</sequence>
<dbReference type="InterPro" id="IPR006539">
    <property type="entry name" value="P-type_ATPase_IV"/>
</dbReference>
<dbReference type="Gene3D" id="2.70.150.10">
    <property type="entry name" value="Calcium-transporting ATPase, cytoplasmic transduction domain A"/>
    <property type="match status" value="1"/>
</dbReference>
<comment type="similarity">
    <text evidence="2">Belongs to the cation transport ATPase (P-type) (TC 3.A.3) family. Type IV subfamily.</text>
</comment>
<evidence type="ECO:0000256" key="14">
    <source>
        <dbReference type="PIRSR" id="PIRSR606539-2"/>
    </source>
</evidence>
<keyword evidence="9" id="KW-1278">Translocase</keyword>
<feature type="binding site" evidence="14">
    <location>
        <position position="891"/>
    </location>
    <ligand>
        <name>ATP</name>
        <dbReference type="ChEBI" id="CHEBI:30616"/>
    </ligand>
</feature>
<feature type="transmembrane region" description="Helical" evidence="16">
    <location>
        <begin position="1091"/>
        <end position="1114"/>
    </location>
</feature>